<dbReference type="AlphaFoldDB" id="A0A0F9K2P9"/>
<evidence type="ECO:0000313" key="1">
    <source>
        <dbReference type="EMBL" id="KKM68926.1"/>
    </source>
</evidence>
<proteinExistence type="predicted"/>
<dbReference type="EMBL" id="LAZR01010080">
    <property type="protein sequence ID" value="KKM68926.1"/>
    <property type="molecule type" value="Genomic_DNA"/>
</dbReference>
<gene>
    <name evidence="1" type="ORF">LCGC14_1455980</name>
</gene>
<sequence length="100" mass="11512">MESPNPVAVLEQRVTFLASIVEVAQLCNWSSKDIQRLKNHVHEQLVAIDNTRYDLIEAGEAGEEVGDEYNEERANFMWHALMEQLRKDLSLILGVKIKYI</sequence>
<accession>A0A0F9K2P9</accession>
<organism evidence="1">
    <name type="scientific">marine sediment metagenome</name>
    <dbReference type="NCBI Taxonomy" id="412755"/>
    <lineage>
        <taxon>unclassified sequences</taxon>
        <taxon>metagenomes</taxon>
        <taxon>ecological metagenomes</taxon>
    </lineage>
</organism>
<reference evidence="1" key="1">
    <citation type="journal article" date="2015" name="Nature">
        <title>Complex archaea that bridge the gap between prokaryotes and eukaryotes.</title>
        <authorList>
            <person name="Spang A."/>
            <person name="Saw J.H."/>
            <person name="Jorgensen S.L."/>
            <person name="Zaremba-Niedzwiedzka K."/>
            <person name="Martijn J."/>
            <person name="Lind A.E."/>
            <person name="van Eijk R."/>
            <person name="Schleper C."/>
            <person name="Guy L."/>
            <person name="Ettema T.J."/>
        </authorList>
    </citation>
    <scope>NUCLEOTIDE SEQUENCE</scope>
</reference>
<name>A0A0F9K2P9_9ZZZZ</name>
<protein>
    <submittedName>
        <fullName evidence="1">Uncharacterized protein</fullName>
    </submittedName>
</protein>
<comment type="caution">
    <text evidence="1">The sequence shown here is derived from an EMBL/GenBank/DDBJ whole genome shotgun (WGS) entry which is preliminary data.</text>
</comment>